<dbReference type="AlphaFoldDB" id="A0A318SL59"/>
<proteinExistence type="predicted"/>
<dbReference type="RefSeq" id="WP_158528978.1">
    <property type="nucleotide sequence ID" value="NZ_JAMOFZ010000002.1"/>
</dbReference>
<reference evidence="1 2" key="1">
    <citation type="submission" date="2018-06" db="EMBL/GenBank/DDBJ databases">
        <title>Genomic Encyclopedia of Type Strains, Phase III (KMG-III): the genomes of soil and plant-associated and newly described type strains.</title>
        <authorList>
            <person name="Whitman W."/>
        </authorList>
    </citation>
    <scope>NUCLEOTIDE SEQUENCE [LARGE SCALE GENOMIC DNA]</scope>
    <source>
        <strain evidence="1 2">CECT 7646</strain>
    </source>
</reference>
<evidence type="ECO:0000313" key="1">
    <source>
        <dbReference type="EMBL" id="PYE79746.1"/>
    </source>
</evidence>
<protein>
    <submittedName>
        <fullName evidence="1">Uncharacterized protein</fullName>
    </submittedName>
</protein>
<evidence type="ECO:0000313" key="2">
    <source>
        <dbReference type="Proteomes" id="UP000247540"/>
    </source>
</evidence>
<organism evidence="1 2">
    <name type="scientific">Xylophilus ampelinus</name>
    <dbReference type="NCBI Taxonomy" id="54067"/>
    <lineage>
        <taxon>Bacteria</taxon>
        <taxon>Pseudomonadati</taxon>
        <taxon>Pseudomonadota</taxon>
        <taxon>Betaproteobacteria</taxon>
        <taxon>Burkholderiales</taxon>
        <taxon>Xylophilus</taxon>
    </lineage>
</organism>
<keyword evidence="2" id="KW-1185">Reference proteome</keyword>
<name>A0A318SL59_9BURK</name>
<dbReference type="EMBL" id="QJTC01000001">
    <property type="protein sequence ID" value="PYE79746.1"/>
    <property type="molecule type" value="Genomic_DNA"/>
</dbReference>
<accession>A0A318SL59</accession>
<comment type="caution">
    <text evidence="1">The sequence shown here is derived from an EMBL/GenBank/DDBJ whole genome shotgun (WGS) entry which is preliminary data.</text>
</comment>
<sequence>MRLKAGPGTTISRGEVVWVGQAFQGRVGRDSFLECDAPTLLPRERTAGGRA</sequence>
<dbReference type="Proteomes" id="UP000247540">
    <property type="component" value="Unassembled WGS sequence"/>
</dbReference>
<gene>
    <name evidence="1" type="ORF">DFQ15_10166</name>
</gene>
<dbReference type="OrthoDB" id="5687299at2"/>